<feature type="domain" description="ABC transmembrane type-1" evidence="13">
    <location>
        <begin position="168"/>
        <end position="448"/>
    </location>
</feature>
<dbReference type="GO" id="GO:0005524">
    <property type="term" value="F:ATP binding"/>
    <property type="evidence" value="ECO:0007669"/>
    <property type="project" value="UniProtKB-KW"/>
</dbReference>
<dbReference type="GO" id="GO:0016887">
    <property type="term" value="F:ATP hydrolysis activity"/>
    <property type="evidence" value="ECO:0007669"/>
    <property type="project" value="InterPro"/>
</dbReference>
<keyword evidence="4 11" id="KW-0812">Transmembrane</keyword>
<dbReference type="InterPro" id="IPR036640">
    <property type="entry name" value="ABC1_TM_sf"/>
</dbReference>
<feature type="transmembrane region" description="Helical" evidence="11">
    <location>
        <begin position="281"/>
        <end position="300"/>
    </location>
</feature>
<dbReference type="GO" id="GO:0008234">
    <property type="term" value="F:cysteine-type peptidase activity"/>
    <property type="evidence" value="ECO:0007669"/>
    <property type="project" value="UniProtKB-KW"/>
</dbReference>
<feature type="transmembrane region" description="Helical" evidence="11">
    <location>
        <begin position="306"/>
        <end position="327"/>
    </location>
</feature>
<evidence type="ECO:0000256" key="1">
    <source>
        <dbReference type="ARBA" id="ARBA00004651"/>
    </source>
</evidence>
<dbReference type="Gene3D" id="3.40.50.300">
    <property type="entry name" value="P-loop containing nucleotide triphosphate hydrolases"/>
    <property type="match status" value="1"/>
</dbReference>
<proteinExistence type="predicted"/>
<dbReference type="InterPro" id="IPR027417">
    <property type="entry name" value="P-loop_NTPase"/>
</dbReference>
<evidence type="ECO:0000256" key="10">
    <source>
        <dbReference type="ARBA" id="ARBA00023136"/>
    </source>
</evidence>
<evidence type="ECO:0000256" key="11">
    <source>
        <dbReference type="SAM" id="Phobius"/>
    </source>
</evidence>
<dbReference type="Gene3D" id="1.20.1560.10">
    <property type="entry name" value="ABC transporter type 1, transmembrane domain"/>
    <property type="match status" value="1"/>
</dbReference>
<dbReference type="PROSITE" id="PS00211">
    <property type="entry name" value="ABC_TRANSPORTER_1"/>
    <property type="match status" value="1"/>
</dbReference>
<name>A0A0D1L4K9_BACIU</name>
<evidence type="ECO:0000256" key="2">
    <source>
        <dbReference type="ARBA" id="ARBA00022448"/>
    </source>
</evidence>
<evidence type="ECO:0000313" key="16">
    <source>
        <dbReference type="Proteomes" id="UP000032247"/>
    </source>
</evidence>
<feature type="transmembrane region" description="Helical" evidence="11">
    <location>
        <begin position="165"/>
        <end position="191"/>
    </location>
</feature>
<dbReference type="PANTHER" id="PTHR43394:SF1">
    <property type="entry name" value="ATP-BINDING CASSETTE SUB-FAMILY B MEMBER 10, MITOCHONDRIAL"/>
    <property type="match status" value="1"/>
</dbReference>
<keyword evidence="8" id="KW-0067">ATP-binding</keyword>
<dbReference type="InterPro" id="IPR033839">
    <property type="entry name" value="Lacticin_481_peptidase"/>
</dbReference>
<feature type="domain" description="ABC transporter" evidence="12">
    <location>
        <begin position="479"/>
        <end position="712"/>
    </location>
</feature>
<evidence type="ECO:0000256" key="3">
    <source>
        <dbReference type="ARBA" id="ARBA00022475"/>
    </source>
</evidence>
<gene>
    <name evidence="15" type="ORF">SC09_Contig25orf00430</name>
</gene>
<dbReference type="GO" id="GO:0015421">
    <property type="term" value="F:ABC-type oligopeptide transporter activity"/>
    <property type="evidence" value="ECO:0007669"/>
    <property type="project" value="TreeGrafter"/>
</dbReference>
<dbReference type="EMBL" id="JXBC01000004">
    <property type="protein sequence ID" value="KIU10631.1"/>
    <property type="molecule type" value="Genomic_DNA"/>
</dbReference>
<keyword evidence="2" id="KW-0813">Transport</keyword>
<dbReference type="SUPFAM" id="SSF52540">
    <property type="entry name" value="P-loop containing nucleoside triphosphate hydrolases"/>
    <property type="match status" value="1"/>
</dbReference>
<dbReference type="InterPro" id="IPR017871">
    <property type="entry name" value="ABC_transporter-like_CS"/>
</dbReference>
<dbReference type="InterPro" id="IPR005074">
    <property type="entry name" value="Peptidase_C39"/>
</dbReference>
<dbReference type="PROSITE" id="PS50929">
    <property type="entry name" value="ABC_TM1F"/>
    <property type="match status" value="1"/>
</dbReference>
<dbReference type="FunFam" id="3.40.50.300:FF:000299">
    <property type="entry name" value="ABC transporter ATP-binding protein/permease"/>
    <property type="match status" value="1"/>
</dbReference>
<feature type="transmembrane region" description="Helical" evidence="11">
    <location>
        <begin position="403"/>
        <end position="425"/>
    </location>
</feature>
<keyword evidence="7" id="KW-0645">Protease</keyword>
<dbReference type="PROSITE" id="PS50990">
    <property type="entry name" value="PEPTIDASE_C39"/>
    <property type="match status" value="1"/>
</dbReference>
<protein>
    <submittedName>
        <fullName evidence="15">Lantibiotic mersacidin transporter system</fullName>
    </submittedName>
</protein>
<dbReference type="InterPro" id="IPR003439">
    <property type="entry name" value="ABC_transporter-like_ATP-bd"/>
</dbReference>
<keyword evidence="7" id="KW-0788">Thiol protease</keyword>
<keyword evidence="6" id="KW-0378">Hydrolase</keyword>
<organism evidence="15 16">
    <name type="scientific">Bacillus subtilis</name>
    <dbReference type="NCBI Taxonomy" id="1423"/>
    <lineage>
        <taxon>Bacteria</taxon>
        <taxon>Bacillati</taxon>
        <taxon>Bacillota</taxon>
        <taxon>Bacilli</taxon>
        <taxon>Bacillales</taxon>
        <taxon>Bacillaceae</taxon>
        <taxon>Bacillus</taxon>
    </lineage>
</organism>
<dbReference type="InterPro" id="IPR039421">
    <property type="entry name" value="Type_1_exporter"/>
</dbReference>
<keyword evidence="9 11" id="KW-1133">Transmembrane helix</keyword>
<dbReference type="CDD" id="cd18555">
    <property type="entry name" value="ABC_6TM_T1SS_like"/>
    <property type="match status" value="1"/>
</dbReference>
<keyword evidence="10 11" id="KW-0472">Membrane</keyword>
<evidence type="ECO:0000259" key="14">
    <source>
        <dbReference type="PROSITE" id="PS50990"/>
    </source>
</evidence>
<evidence type="ECO:0000256" key="6">
    <source>
        <dbReference type="ARBA" id="ARBA00022801"/>
    </source>
</evidence>
<comment type="subcellular location">
    <subcellularLocation>
        <location evidence="1">Cell membrane</location>
        <topology evidence="1">Multi-pass membrane protein</topology>
    </subcellularLocation>
</comment>
<dbReference type="Proteomes" id="UP000032247">
    <property type="component" value="Unassembled WGS sequence"/>
</dbReference>
<dbReference type="Pfam" id="PF00664">
    <property type="entry name" value="ABC_membrane"/>
    <property type="match status" value="1"/>
</dbReference>
<reference evidence="15 16" key="1">
    <citation type="submission" date="2014-12" db="EMBL/GenBank/DDBJ databases">
        <title>Comparative genome analysis of Bacillus coagulans HM-08, Clostridium butyricum HM-68, Bacillus subtilis HM-66 and Bacillus licheniformis BL-09.</title>
        <authorList>
            <person name="Zhang H."/>
        </authorList>
    </citation>
    <scope>NUCLEOTIDE SEQUENCE [LARGE SCALE GENOMIC DNA]</scope>
    <source>
        <strain evidence="15 16">HM-66</strain>
    </source>
</reference>
<evidence type="ECO:0000256" key="9">
    <source>
        <dbReference type="ARBA" id="ARBA00022989"/>
    </source>
</evidence>
<accession>A0A0D1L4K9</accession>
<dbReference type="Pfam" id="PF00005">
    <property type="entry name" value="ABC_tran"/>
    <property type="match status" value="1"/>
</dbReference>
<dbReference type="Gene3D" id="3.90.70.10">
    <property type="entry name" value="Cysteine proteinases"/>
    <property type="match status" value="1"/>
</dbReference>
<evidence type="ECO:0000256" key="8">
    <source>
        <dbReference type="ARBA" id="ARBA00022840"/>
    </source>
</evidence>
<comment type="caution">
    <text evidence="15">The sequence shown here is derived from an EMBL/GenBank/DDBJ whole genome shotgun (WGS) entry which is preliminary data.</text>
</comment>
<dbReference type="GO" id="GO:0006508">
    <property type="term" value="P:proteolysis"/>
    <property type="evidence" value="ECO:0007669"/>
    <property type="project" value="InterPro"/>
</dbReference>
<evidence type="ECO:0000313" key="15">
    <source>
        <dbReference type="EMBL" id="KIU10631.1"/>
    </source>
</evidence>
<dbReference type="AlphaFoldDB" id="A0A0D1L4K9"/>
<evidence type="ECO:0000259" key="13">
    <source>
        <dbReference type="PROSITE" id="PS50929"/>
    </source>
</evidence>
<dbReference type="SMART" id="SM00382">
    <property type="entry name" value="AAA"/>
    <property type="match status" value="1"/>
</dbReference>
<dbReference type="SUPFAM" id="SSF90123">
    <property type="entry name" value="ABC transporter transmembrane region"/>
    <property type="match status" value="1"/>
</dbReference>
<dbReference type="CDD" id="cd02425">
    <property type="entry name" value="Peptidase_C39F"/>
    <property type="match status" value="1"/>
</dbReference>
<sequence>MKKRSPFKTHSRIPFIEQMQQTECALCCMAMIASYYKNDLSMYELRERLGNGRDGTTLLHLRNMAKQLKFETKTYKADTKQLRNLVLPAILYWDNNHFVILEKITSHALIIVDPGSGRKKVKEKDFTEKYSGYALTLYPGNGFEQRKRKNIWTSFSFLVTNRPKIFSAILFLTFLLQLFTVAMPVLIQFVIDRIIVPDYRELLNAFLIGICGIILFHSLFSFIRGKILINLHNVLDYDIQSRFFKHLLKLPYQFFLLRSFGDLLFRANSMKVIRDQIVNQVVKGLLDSAVILVILLYMLIQSPLLAVIVFLIGTSNVLLIALSQRYISEANQMEIKGHTEVQGAQTEMLYGIFGVKTSGVEKMIYDRWLYRFKNLLCAYRKKENVLNYVNTASSTLQLMAPLIILWVGAHQVFTGSITLGMLVAFHSISTQFFMLSGNIVQTINSFILTTSYLKRVGDVLDAPTESREDKMKKTLNGDIQLKNVTFAYSKYSENVINNVSLNIKKGQKVALVGQSGAGKTTIANMIIGLFSPTDGEIYYDGISINELDLGHLRRQIGTVPQNVMLFNRSIYDNITLHNPEATPEQVIEAAKAAQIHDEIMNMPMQYHTMVSEMGMNISGGQRQRIALAKALLGKPSILVLDEATSSLDHLNESKIDAYLSGINCTRVVIAHRLTTVMNCDLIVVVDKGRIIESGSHHELLRISSFYSQFYKEMIS</sequence>
<dbReference type="InterPro" id="IPR003593">
    <property type="entry name" value="AAA+_ATPase"/>
</dbReference>
<dbReference type="PANTHER" id="PTHR43394">
    <property type="entry name" value="ATP-DEPENDENT PERMEASE MDL1, MITOCHONDRIAL"/>
    <property type="match status" value="1"/>
</dbReference>
<evidence type="ECO:0000256" key="4">
    <source>
        <dbReference type="ARBA" id="ARBA00022692"/>
    </source>
</evidence>
<feature type="domain" description="Peptidase C39" evidence="14">
    <location>
        <begin position="18"/>
        <end position="137"/>
    </location>
</feature>
<feature type="transmembrane region" description="Helical" evidence="11">
    <location>
        <begin position="203"/>
        <end position="223"/>
    </location>
</feature>
<keyword evidence="5" id="KW-0547">Nucleotide-binding</keyword>
<evidence type="ECO:0000256" key="5">
    <source>
        <dbReference type="ARBA" id="ARBA00022741"/>
    </source>
</evidence>
<dbReference type="GO" id="GO:0005886">
    <property type="term" value="C:plasma membrane"/>
    <property type="evidence" value="ECO:0007669"/>
    <property type="project" value="UniProtKB-SubCell"/>
</dbReference>
<keyword evidence="3" id="KW-1003">Cell membrane</keyword>
<evidence type="ECO:0000259" key="12">
    <source>
        <dbReference type="PROSITE" id="PS50893"/>
    </source>
</evidence>
<dbReference type="Pfam" id="PF03412">
    <property type="entry name" value="Peptidase_C39"/>
    <property type="match status" value="1"/>
</dbReference>
<dbReference type="InterPro" id="IPR011527">
    <property type="entry name" value="ABC1_TM_dom"/>
</dbReference>
<evidence type="ECO:0000256" key="7">
    <source>
        <dbReference type="ARBA" id="ARBA00022807"/>
    </source>
</evidence>
<dbReference type="PROSITE" id="PS50893">
    <property type="entry name" value="ABC_TRANSPORTER_2"/>
    <property type="match status" value="1"/>
</dbReference>
<dbReference type="PATRIC" id="fig|1423.173.peg.2743"/>